<protein>
    <submittedName>
        <fullName evidence="3">Uncharacterized protein</fullName>
    </submittedName>
</protein>
<feature type="compositionally biased region" description="Low complexity" evidence="1">
    <location>
        <begin position="80"/>
        <end position="89"/>
    </location>
</feature>
<feature type="transmembrane region" description="Helical" evidence="2">
    <location>
        <begin position="42"/>
        <end position="63"/>
    </location>
</feature>
<comment type="caution">
    <text evidence="3">The sequence shown here is derived from an EMBL/GenBank/DDBJ whole genome shotgun (WGS) entry which is preliminary data.</text>
</comment>
<name>A0ABN2B7Q3_9ACTN</name>
<keyword evidence="2" id="KW-1133">Transmembrane helix</keyword>
<dbReference type="EMBL" id="BAAAQD010000013">
    <property type="protein sequence ID" value="GAA1534940.1"/>
    <property type="molecule type" value="Genomic_DNA"/>
</dbReference>
<organism evidence="3 4">
    <name type="scientific">Dactylosporangium maewongense</name>
    <dbReference type="NCBI Taxonomy" id="634393"/>
    <lineage>
        <taxon>Bacteria</taxon>
        <taxon>Bacillati</taxon>
        <taxon>Actinomycetota</taxon>
        <taxon>Actinomycetes</taxon>
        <taxon>Micromonosporales</taxon>
        <taxon>Micromonosporaceae</taxon>
        <taxon>Dactylosporangium</taxon>
    </lineage>
</organism>
<evidence type="ECO:0000313" key="3">
    <source>
        <dbReference type="EMBL" id="GAA1534940.1"/>
    </source>
</evidence>
<feature type="region of interest" description="Disordered" evidence="1">
    <location>
        <begin position="66"/>
        <end position="102"/>
    </location>
</feature>
<evidence type="ECO:0000256" key="1">
    <source>
        <dbReference type="SAM" id="MobiDB-lite"/>
    </source>
</evidence>
<proteinExistence type="predicted"/>
<keyword evidence="2" id="KW-0472">Membrane</keyword>
<dbReference type="RefSeq" id="WP_344505797.1">
    <property type="nucleotide sequence ID" value="NZ_BAAAQD010000013.1"/>
</dbReference>
<dbReference type="Proteomes" id="UP001501470">
    <property type="component" value="Unassembled WGS sequence"/>
</dbReference>
<sequence>MTRPDGDGRAIGRLLDGLVPELATPPDRLAAVGRKVRRRRRLTGVLAAVAVAAVLIGGAAAFATARPGPSVPAGPDTAVPGRPGAGDCPAAPPARFGGGNGDLPSSAAGDLARAGAVRAVFCRYIEVPELHVRRPGPPRRLVLTRDVGGLVTALNTLPTSDIDPCFTVGLGGGYLTLEYGDGGRATVEFASACGFVRRGTVTRYQGDRAVEAFDRRFVAQALAAARPGDVPAAGCAQRLTTGPADGRFSPDPVADFWTVTYGADRRYLSAPLAVVTACRYVRGDGDAWDRTRQVTDRGAAGDAATAVNAAAEATAGEIPYLHCSAPPGTVDVLVLRDVLGETREVRVTRDACPVVTFDFEGAPPSPALNAVLDRLLGRP</sequence>
<accession>A0ABN2B7Q3</accession>
<evidence type="ECO:0000256" key="2">
    <source>
        <dbReference type="SAM" id="Phobius"/>
    </source>
</evidence>
<evidence type="ECO:0000313" key="4">
    <source>
        <dbReference type="Proteomes" id="UP001501470"/>
    </source>
</evidence>
<reference evidence="3 4" key="1">
    <citation type="journal article" date="2019" name="Int. J. Syst. Evol. Microbiol.">
        <title>The Global Catalogue of Microorganisms (GCM) 10K type strain sequencing project: providing services to taxonomists for standard genome sequencing and annotation.</title>
        <authorList>
            <consortium name="The Broad Institute Genomics Platform"/>
            <consortium name="The Broad Institute Genome Sequencing Center for Infectious Disease"/>
            <person name="Wu L."/>
            <person name="Ma J."/>
        </authorList>
    </citation>
    <scope>NUCLEOTIDE SEQUENCE [LARGE SCALE GENOMIC DNA]</scope>
    <source>
        <strain evidence="3 4">JCM 15933</strain>
    </source>
</reference>
<keyword evidence="4" id="KW-1185">Reference proteome</keyword>
<keyword evidence="2" id="KW-0812">Transmembrane</keyword>
<gene>
    <name evidence="3" type="ORF">GCM10009827_061410</name>
</gene>